<dbReference type="RefSeq" id="WP_236260117.1">
    <property type="nucleotide sequence ID" value="NZ_BNEK01000007.1"/>
</dbReference>
<dbReference type="Proteomes" id="UP001054854">
    <property type="component" value="Unassembled WGS sequence"/>
</dbReference>
<gene>
    <name evidence="1" type="ORF">TPA0910_87330</name>
</gene>
<accession>A0ABQ3UFC4</accession>
<sequence length="126" mass="14205">MTTPLEHAEQAMAKAREEAFRAPNLPALDRLIRAVRHHDAELVRAMDPFEIALAGQHARDDIARALDHHNDAEPKETTTQRVAELKADWSRYRGRVLAEVWEALRDAEGGPLIDGMNVVNKLLEKP</sequence>
<name>A0ABQ3UFC4_STRHY</name>
<dbReference type="EMBL" id="BNEK01000007">
    <property type="protein sequence ID" value="GHJ34300.1"/>
    <property type="molecule type" value="Genomic_DNA"/>
</dbReference>
<evidence type="ECO:0000313" key="1">
    <source>
        <dbReference type="EMBL" id="GHJ34300.1"/>
    </source>
</evidence>
<proteinExistence type="predicted"/>
<protein>
    <submittedName>
        <fullName evidence="1">Uncharacterized protein</fullName>
    </submittedName>
</protein>
<comment type="caution">
    <text evidence="1">The sequence shown here is derived from an EMBL/GenBank/DDBJ whole genome shotgun (WGS) entry which is preliminary data.</text>
</comment>
<keyword evidence="2" id="KW-1185">Reference proteome</keyword>
<evidence type="ECO:0000313" key="2">
    <source>
        <dbReference type="Proteomes" id="UP001054854"/>
    </source>
</evidence>
<organism evidence="1 2">
    <name type="scientific">Streptomyces hygroscopicus</name>
    <dbReference type="NCBI Taxonomy" id="1912"/>
    <lineage>
        <taxon>Bacteria</taxon>
        <taxon>Bacillati</taxon>
        <taxon>Actinomycetota</taxon>
        <taxon>Actinomycetes</taxon>
        <taxon>Kitasatosporales</taxon>
        <taxon>Streptomycetaceae</taxon>
        <taxon>Streptomyces</taxon>
        <taxon>Streptomyces violaceusniger group</taxon>
    </lineage>
</organism>
<reference evidence="1" key="1">
    <citation type="submission" date="2024-05" db="EMBL/GenBank/DDBJ databases">
        <title>Whole genome shotgun sequence of Streptomyces hygroscopicus NBRC 113678.</title>
        <authorList>
            <person name="Komaki H."/>
            <person name="Tamura T."/>
        </authorList>
    </citation>
    <scope>NUCLEOTIDE SEQUENCE</scope>
    <source>
        <strain evidence="1">N11-34</strain>
    </source>
</reference>